<proteinExistence type="predicted"/>
<accession>A0A370BR87</accession>
<dbReference type="EMBL" id="KZ851926">
    <property type="protein sequence ID" value="RDH18066.1"/>
    <property type="molecule type" value="Genomic_DNA"/>
</dbReference>
<keyword evidence="1" id="KW-1133">Transmembrane helix</keyword>
<dbReference type="Proteomes" id="UP000253845">
    <property type="component" value="Unassembled WGS sequence"/>
</dbReference>
<keyword evidence="1" id="KW-0812">Transmembrane</keyword>
<evidence type="ECO:0000256" key="1">
    <source>
        <dbReference type="SAM" id="Phobius"/>
    </source>
</evidence>
<gene>
    <name evidence="2" type="ORF">M747DRAFT_81362</name>
</gene>
<organism evidence="2 3">
    <name type="scientific">Aspergillus niger ATCC 13496</name>
    <dbReference type="NCBI Taxonomy" id="1353008"/>
    <lineage>
        <taxon>Eukaryota</taxon>
        <taxon>Fungi</taxon>
        <taxon>Dikarya</taxon>
        <taxon>Ascomycota</taxon>
        <taxon>Pezizomycotina</taxon>
        <taxon>Eurotiomycetes</taxon>
        <taxon>Eurotiomycetidae</taxon>
        <taxon>Eurotiales</taxon>
        <taxon>Aspergillaceae</taxon>
        <taxon>Aspergillus</taxon>
        <taxon>Aspergillus subgen. Circumdati</taxon>
    </lineage>
</organism>
<dbReference type="AlphaFoldDB" id="A0A370BR87"/>
<dbReference type="VEuPathDB" id="FungiDB:M747DRAFT_81362"/>
<reference evidence="2 3" key="1">
    <citation type="submission" date="2018-07" db="EMBL/GenBank/DDBJ databases">
        <title>Section-level genome sequencing of Aspergillus section Nigri to investigate inter- and intra-species variation.</title>
        <authorList>
            <consortium name="DOE Joint Genome Institute"/>
            <person name="Vesth T.C."/>
            <person name="Nybo J.L."/>
            <person name="Theobald S."/>
            <person name="Frisvad J.C."/>
            <person name="Larsen T.O."/>
            <person name="Nielsen K.F."/>
            <person name="Hoof J.B."/>
            <person name="Brandl J."/>
            <person name="Salamov A."/>
            <person name="Riley R."/>
            <person name="Gladden J.M."/>
            <person name="Phatale P."/>
            <person name="Nielsen M.T."/>
            <person name="Lyhne E.K."/>
            <person name="Kogle M.E."/>
            <person name="Strasser K."/>
            <person name="McDonnell E."/>
            <person name="Barry K."/>
            <person name="Clum A."/>
            <person name="Chen C."/>
            <person name="Nolan M."/>
            <person name="Sandor L."/>
            <person name="Kuo A."/>
            <person name="Lipzen A."/>
            <person name="Hainaut M."/>
            <person name="Drula E."/>
            <person name="Tsang A."/>
            <person name="Magnuson J.K."/>
            <person name="Henrissat B."/>
            <person name="Wiebenga A."/>
            <person name="Simmons B.A."/>
            <person name="Makela M.R."/>
            <person name="De vries R.P."/>
            <person name="Grigoriev I.V."/>
            <person name="Mortensen U.H."/>
            <person name="Baker S.E."/>
            <person name="Andersen M.R."/>
        </authorList>
    </citation>
    <scope>NUCLEOTIDE SEQUENCE [LARGE SCALE GENOMIC DNA]</scope>
    <source>
        <strain evidence="2 3">ATCC 13496</strain>
    </source>
</reference>
<evidence type="ECO:0000313" key="3">
    <source>
        <dbReference type="Proteomes" id="UP000253845"/>
    </source>
</evidence>
<evidence type="ECO:0000313" key="2">
    <source>
        <dbReference type="EMBL" id="RDH18066.1"/>
    </source>
</evidence>
<protein>
    <submittedName>
        <fullName evidence="2">Uncharacterized protein</fullName>
    </submittedName>
</protein>
<keyword evidence="1" id="KW-0472">Membrane</keyword>
<feature type="transmembrane region" description="Helical" evidence="1">
    <location>
        <begin position="20"/>
        <end position="39"/>
    </location>
</feature>
<sequence>MSDCISADQGFTPRTVHSRIPITAVQCMTIYLFFLIEVLPPFFSVPQFPHEGTGPMWAWNRVGDRGYFEDRMISQTRYHCDRCRV</sequence>
<name>A0A370BR87_ASPNG</name>